<dbReference type="Proteomes" id="UP000185779">
    <property type="component" value="Unassembled WGS sequence"/>
</dbReference>
<name>A0A1F2P3K7_9EURY</name>
<protein>
    <recommendedName>
        <fullName evidence="2">PEF-CTERM protein sorting domain-containing protein</fullName>
    </recommendedName>
</protein>
<organism evidence="4 5">
    <name type="scientific">Candidatus Syntropharchaeum butanivorans</name>
    <dbReference type="NCBI Taxonomy" id="1839936"/>
    <lineage>
        <taxon>Archaea</taxon>
        <taxon>Methanobacteriati</taxon>
        <taxon>Methanobacteriota</taxon>
        <taxon>Stenosarchaea group</taxon>
        <taxon>Methanomicrobia</taxon>
        <taxon>Methanosarcinales</taxon>
        <taxon>ANME-2 cluster</taxon>
        <taxon>Candidatus Syntropharchaeum</taxon>
    </lineage>
</organism>
<dbReference type="Pfam" id="PF26596">
    <property type="entry name" value="PEF-CTERM_ARCH"/>
    <property type="match status" value="1"/>
</dbReference>
<evidence type="ECO:0000256" key="1">
    <source>
        <dbReference type="SAM" id="Phobius"/>
    </source>
</evidence>
<dbReference type="EMBL" id="DRIE01000028">
    <property type="protein sequence ID" value="HEC56582.1"/>
    <property type="molecule type" value="Genomic_DNA"/>
</dbReference>
<comment type="caution">
    <text evidence="4">The sequence shown here is derived from an EMBL/GenBank/DDBJ whole genome shotgun (WGS) entry which is preliminary data.</text>
</comment>
<dbReference type="AlphaFoldDB" id="A0A1F2P3K7"/>
<keyword evidence="1" id="KW-1133">Transmembrane helix</keyword>
<feature type="transmembrane region" description="Helical" evidence="1">
    <location>
        <begin position="245"/>
        <end position="262"/>
    </location>
</feature>
<evidence type="ECO:0000259" key="2">
    <source>
        <dbReference type="Pfam" id="PF26596"/>
    </source>
</evidence>
<evidence type="ECO:0000313" key="5">
    <source>
        <dbReference type="Proteomes" id="UP000185779"/>
    </source>
</evidence>
<dbReference type="Proteomes" id="UP000885936">
    <property type="component" value="Unassembled WGS sequence"/>
</dbReference>
<dbReference type="EMBL" id="LYOR01000006">
    <property type="protein sequence ID" value="OFV65849.1"/>
    <property type="molecule type" value="Genomic_DNA"/>
</dbReference>
<keyword evidence="1" id="KW-0472">Membrane</keyword>
<dbReference type="InterPro" id="IPR017474">
    <property type="entry name" value="PEF_CTERM_C"/>
</dbReference>
<gene>
    <name evidence="3" type="ORF">ENI32_01660</name>
    <name evidence="4" type="ORF">SBU_001258</name>
</gene>
<evidence type="ECO:0000313" key="4">
    <source>
        <dbReference type="EMBL" id="OFV65849.1"/>
    </source>
</evidence>
<keyword evidence="5" id="KW-1185">Reference proteome</keyword>
<reference evidence="3" key="2">
    <citation type="journal article" date="2020" name="mSystems">
        <title>Genome- and Community-Level Interaction Insights into Carbon Utilization and Element Cycling Functions of Hydrothermarchaeota in Hydrothermal Sediment.</title>
        <authorList>
            <person name="Zhou Z."/>
            <person name="Liu Y."/>
            <person name="Xu W."/>
            <person name="Pan J."/>
            <person name="Luo Z.H."/>
            <person name="Li M."/>
        </authorList>
    </citation>
    <scope>NUCLEOTIDE SEQUENCE [LARGE SCALE GENOMIC DNA]</scope>
    <source>
        <strain evidence="3">HyVt-386</strain>
    </source>
</reference>
<dbReference type="STRING" id="1839936.SBU_001258"/>
<accession>A0A1F2P3K7</accession>
<reference evidence="4 5" key="1">
    <citation type="submission" date="2016-05" db="EMBL/GenBank/DDBJ databases">
        <title>Microbial consortia oxidize butane by reversing methanogenesis.</title>
        <authorList>
            <person name="Laso-Perez R."/>
            <person name="Richter M."/>
            <person name="Wegener G."/>
            <person name="Musat F."/>
        </authorList>
    </citation>
    <scope>NUCLEOTIDE SEQUENCE [LARGE SCALE GENOMIC DNA]</scope>
    <source>
        <strain evidence="4">BOX1</strain>
    </source>
</reference>
<keyword evidence="1" id="KW-0812">Transmembrane</keyword>
<proteinExistence type="predicted"/>
<sequence>MKTGKAIVLLGMGMLIFTMMTGAVAAYTIDGDLDDWGVNPANNSWYATSPARSAVENWRAGPNSDSISPGIEECDIEAMYVDEDENGPYIYIAIITSMPPEGFDYSCGGSTVHLITGDLALDLDNDGIYEYGVKLTEDSRTVSGKIGDVFRDPTWVKITTECAQSQLSFSNIKNGTRTGDATVVYQGYTDWPQDNGAANYVIEMRIPKSALGISAQGDVDLCATVSCTNDVIMIRDFHYTPIPEFATVALPLAATIGLFIFFERKRRREGE</sequence>
<evidence type="ECO:0000313" key="3">
    <source>
        <dbReference type="EMBL" id="HEC56582.1"/>
    </source>
</evidence>
<feature type="domain" description="PEF-CTERM protein sorting" evidence="2">
    <location>
        <begin position="242"/>
        <end position="266"/>
    </location>
</feature>